<dbReference type="SMART" id="SM00382">
    <property type="entry name" value="AAA"/>
    <property type="match status" value="1"/>
</dbReference>
<dbReference type="Pfam" id="PF18073">
    <property type="entry name" value="Zn_ribbon_LapB"/>
    <property type="match status" value="1"/>
</dbReference>
<evidence type="ECO:0000256" key="7">
    <source>
        <dbReference type="ARBA" id="ARBA00022840"/>
    </source>
</evidence>
<dbReference type="Proteomes" id="UP000318709">
    <property type="component" value="Chromosome"/>
</dbReference>
<dbReference type="HAMAP" id="MF_01498">
    <property type="entry name" value="RadA_bact"/>
    <property type="match status" value="1"/>
</dbReference>
<feature type="binding site" evidence="11">
    <location>
        <begin position="101"/>
        <end position="108"/>
    </location>
    <ligand>
        <name>ATP</name>
        <dbReference type="ChEBI" id="CHEBI:30616"/>
    </ligand>
</feature>
<dbReference type="SUPFAM" id="SSF54211">
    <property type="entry name" value="Ribosomal protein S5 domain 2-like"/>
    <property type="match status" value="1"/>
</dbReference>
<dbReference type="GO" id="GO:0140664">
    <property type="term" value="F:ATP-dependent DNA damage sensor activity"/>
    <property type="evidence" value="ECO:0007669"/>
    <property type="project" value="InterPro"/>
</dbReference>
<dbReference type="PRINTS" id="PR01874">
    <property type="entry name" value="DNAREPAIRADA"/>
</dbReference>
<dbReference type="SUPFAM" id="SSF52540">
    <property type="entry name" value="P-loop containing nucleoside triphosphate hydrolases"/>
    <property type="match status" value="1"/>
</dbReference>
<keyword evidence="7 11" id="KW-0067">ATP-binding</keyword>
<comment type="domain">
    <text evidence="11">The middle region has homology to RecA with ATPase motifs including the RadA KNRFG motif, while the C-terminus is homologous to Lon protease.</text>
</comment>
<dbReference type="AlphaFoldDB" id="A0A4Y6UAH2"/>
<dbReference type="InterPro" id="IPR020568">
    <property type="entry name" value="Ribosomal_Su5_D2-typ_SF"/>
</dbReference>
<dbReference type="PANTHER" id="PTHR32472">
    <property type="entry name" value="DNA REPAIR PROTEIN RADA"/>
    <property type="match status" value="1"/>
</dbReference>
<evidence type="ECO:0000256" key="6">
    <source>
        <dbReference type="ARBA" id="ARBA00022833"/>
    </source>
</evidence>
<dbReference type="PANTHER" id="PTHR32472:SF10">
    <property type="entry name" value="DNA REPAIR PROTEIN RADA-LIKE PROTEIN"/>
    <property type="match status" value="1"/>
</dbReference>
<dbReference type="EMBL" id="CP038231">
    <property type="protein sequence ID" value="QDH13578.1"/>
    <property type="molecule type" value="Genomic_DNA"/>
</dbReference>
<dbReference type="InterPro" id="IPR020588">
    <property type="entry name" value="RecA_ATP-bd"/>
</dbReference>
<sequence>MAKKPTTRFICSNCQAISLKWAGRCETCGDWNTLTEHVSQASPRKTASVLPGSAHSHKGRLATTRLDGATKPPPRVNTGLDELNRVLGSGLVPGSAVLVGGDPGIGKSTLMLQTTCALAQAGHDVLYVSGEEAIDQIRLRAQRLDLTKNKKALDKLELAASINVADIVATLEERVQSAAVASQPEGVEAPAVPAVVVIDSIQTMWLDGVDSAPGSVSQVRACAFELIRLAKTLGFALVLIGHVTKEGALAGPRVLEHMVDAVLYFEGDRGHQFRILRAAKNRFGATDEIGVFAMTDTGLEEVPNPSALFLAERRGNVAGSAVFAGLEGTRPVLLEIQVLLAPKAGDGSARRSVLGWEGSRLNMVLAVLESRCGLKLSNMDVYLNVTGGLRISETAADLAVAAALISAATGRPTAPSEAYFGEIGLSGEIRPVPQTGLRLKEIAKLGFSRARLPRQLNSASGKAKPPATLTVEDIGHLSDLVARFAPEGEGG</sequence>
<keyword evidence="10 11" id="KW-0234">DNA repair</keyword>
<keyword evidence="5" id="KW-0378">Hydrolase</keyword>
<evidence type="ECO:0000256" key="1">
    <source>
        <dbReference type="ARBA" id="ARBA00022723"/>
    </source>
</evidence>
<dbReference type="OrthoDB" id="9803906at2"/>
<name>A0A4Y6UAH2_9PROT</name>
<evidence type="ECO:0000256" key="2">
    <source>
        <dbReference type="ARBA" id="ARBA00022741"/>
    </source>
</evidence>
<dbReference type="GO" id="GO:0008270">
    <property type="term" value="F:zinc ion binding"/>
    <property type="evidence" value="ECO:0007669"/>
    <property type="project" value="UniProtKB-KW"/>
</dbReference>
<evidence type="ECO:0000256" key="9">
    <source>
        <dbReference type="ARBA" id="ARBA00023125"/>
    </source>
</evidence>
<feature type="region of interest" description="Lon-protease-like" evidence="11">
    <location>
        <begin position="380"/>
        <end position="491"/>
    </location>
</feature>
<evidence type="ECO:0000256" key="4">
    <source>
        <dbReference type="ARBA" id="ARBA00022771"/>
    </source>
</evidence>
<keyword evidence="8 11" id="KW-0346">Stress response</keyword>
<comment type="function">
    <text evidence="11">Plays a role in repairing double-strand DNA breaks, probably involving stabilizing or processing branched DNA or blocked replication forks.</text>
</comment>
<dbReference type="PROSITE" id="PS50162">
    <property type="entry name" value="RECA_2"/>
    <property type="match status" value="1"/>
</dbReference>
<feature type="region of interest" description="Disordered" evidence="14">
    <location>
        <begin position="39"/>
        <end position="58"/>
    </location>
</feature>
<evidence type="ECO:0000256" key="8">
    <source>
        <dbReference type="ARBA" id="ARBA00023016"/>
    </source>
</evidence>
<dbReference type="Gene3D" id="3.40.50.300">
    <property type="entry name" value="P-loop containing nucleotide triphosphate hydrolases"/>
    <property type="match status" value="1"/>
</dbReference>
<organism evidence="16 17">
    <name type="scientific">Formicincola oecophyllae</name>
    <dbReference type="NCBI Taxonomy" id="2558361"/>
    <lineage>
        <taxon>Bacteria</taxon>
        <taxon>Pseudomonadati</taxon>
        <taxon>Pseudomonadota</taxon>
        <taxon>Alphaproteobacteria</taxon>
        <taxon>Acetobacterales</taxon>
        <taxon>Acetobacteraceae</taxon>
        <taxon>Formicincola</taxon>
    </lineage>
</organism>
<protein>
    <recommendedName>
        <fullName evidence="11 12">DNA repair protein RadA</fullName>
    </recommendedName>
</protein>
<dbReference type="Gene3D" id="3.30.230.10">
    <property type="match status" value="1"/>
</dbReference>
<evidence type="ECO:0000313" key="17">
    <source>
        <dbReference type="Proteomes" id="UP000318709"/>
    </source>
</evidence>
<evidence type="ECO:0000256" key="13">
    <source>
        <dbReference type="RuleBase" id="RU003555"/>
    </source>
</evidence>
<accession>A0A4Y6UAH2</accession>
<feature type="domain" description="RecA family profile 1" evidence="15">
    <location>
        <begin position="72"/>
        <end position="243"/>
    </location>
</feature>
<keyword evidence="4 13" id="KW-0863">Zinc-finger</keyword>
<evidence type="ECO:0000256" key="5">
    <source>
        <dbReference type="ARBA" id="ARBA00022801"/>
    </source>
</evidence>
<comment type="similarity">
    <text evidence="11 13">Belongs to the RecA family. RadA subfamily.</text>
</comment>
<feature type="short sequence motif" description="RadA KNRFG motif" evidence="11">
    <location>
        <begin position="280"/>
        <end position="284"/>
    </location>
</feature>
<evidence type="ECO:0000256" key="12">
    <source>
        <dbReference type="NCBIfam" id="TIGR00416"/>
    </source>
</evidence>
<dbReference type="InterPro" id="IPR004504">
    <property type="entry name" value="DNA_repair_RadA"/>
</dbReference>
<dbReference type="GO" id="GO:0005829">
    <property type="term" value="C:cytosol"/>
    <property type="evidence" value="ECO:0007669"/>
    <property type="project" value="TreeGrafter"/>
</dbReference>
<comment type="function">
    <text evidence="13">DNA-dependent ATPase involved in processing of recombination intermediates, plays a role in repairing DNA breaks. Stimulates the branch migration of RecA-mediated strand transfer reactions, allowing the 3' invading strand to extend heteroduplex DNA faster. Binds ssDNA in the presence of ADP but not other nucleotides, has ATPase activity that is stimulated by ssDNA and various branched DNA structures, but inhibited by SSB. Does not have RecA's homology-searching function.</text>
</comment>
<keyword evidence="17" id="KW-1185">Reference proteome</keyword>
<keyword evidence="6 13" id="KW-0862">Zinc</keyword>
<dbReference type="GO" id="GO:0003684">
    <property type="term" value="F:damaged DNA binding"/>
    <property type="evidence" value="ECO:0007669"/>
    <property type="project" value="InterPro"/>
</dbReference>
<evidence type="ECO:0000256" key="14">
    <source>
        <dbReference type="SAM" id="MobiDB-lite"/>
    </source>
</evidence>
<dbReference type="Pfam" id="PF13481">
    <property type="entry name" value="AAA_25"/>
    <property type="match status" value="1"/>
</dbReference>
<reference evidence="16 17" key="1">
    <citation type="submission" date="2019-03" db="EMBL/GenBank/DDBJ databases">
        <title>The complete genome sequence of Swingsia_sp. F3b2 LMG30590(T).</title>
        <authorList>
            <person name="Chua K.-O."/>
            <person name="Chan K.-G."/>
            <person name="See-Too W.-S."/>
        </authorList>
    </citation>
    <scope>NUCLEOTIDE SEQUENCE [LARGE SCALE GENOMIC DNA]</scope>
    <source>
        <strain evidence="16 17">F3b2</strain>
    </source>
</reference>
<keyword evidence="1 11" id="KW-0479">Metal-binding</keyword>
<keyword evidence="3 11" id="KW-0227">DNA damage</keyword>
<dbReference type="CDD" id="cd01121">
    <property type="entry name" value="RadA_SMS_N"/>
    <property type="match status" value="1"/>
</dbReference>
<dbReference type="GO" id="GO:0005524">
    <property type="term" value="F:ATP binding"/>
    <property type="evidence" value="ECO:0007669"/>
    <property type="project" value="UniProtKB-UniRule"/>
</dbReference>
<dbReference type="FunFam" id="3.40.50.300:FF:000050">
    <property type="entry name" value="DNA repair protein RadA"/>
    <property type="match status" value="1"/>
</dbReference>
<evidence type="ECO:0000256" key="11">
    <source>
        <dbReference type="HAMAP-Rule" id="MF_01498"/>
    </source>
</evidence>
<evidence type="ECO:0000256" key="3">
    <source>
        <dbReference type="ARBA" id="ARBA00022763"/>
    </source>
</evidence>
<dbReference type="GO" id="GO:0000725">
    <property type="term" value="P:recombinational repair"/>
    <property type="evidence" value="ECO:0007669"/>
    <property type="project" value="UniProtKB-UniRule"/>
</dbReference>
<dbReference type="NCBIfam" id="TIGR00416">
    <property type="entry name" value="sms"/>
    <property type="match status" value="1"/>
</dbReference>
<dbReference type="RefSeq" id="WP_141443286.1">
    <property type="nucleotide sequence ID" value="NZ_CP038231.1"/>
</dbReference>
<evidence type="ECO:0000313" key="16">
    <source>
        <dbReference type="EMBL" id="QDH13578.1"/>
    </source>
</evidence>
<evidence type="ECO:0000256" key="10">
    <source>
        <dbReference type="ARBA" id="ARBA00023204"/>
    </source>
</evidence>
<gene>
    <name evidence="11 16" type="primary">radA</name>
    <name evidence="16" type="ORF">E3E12_04505</name>
</gene>
<dbReference type="InterPro" id="IPR003593">
    <property type="entry name" value="AAA+_ATPase"/>
</dbReference>
<keyword evidence="2 11" id="KW-0547">Nucleotide-binding</keyword>
<keyword evidence="9 11" id="KW-0238">DNA-binding</keyword>
<dbReference type="InterPro" id="IPR041166">
    <property type="entry name" value="Rubredoxin_2"/>
</dbReference>
<dbReference type="InterPro" id="IPR014721">
    <property type="entry name" value="Ribsml_uS5_D2-typ_fold_subgr"/>
</dbReference>
<dbReference type="InterPro" id="IPR027417">
    <property type="entry name" value="P-loop_NTPase"/>
</dbReference>
<evidence type="ECO:0000259" key="15">
    <source>
        <dbReference type="PROSITE" id="PS50162"/>
    </source>
</evidence>
<dbReference type="KEGG" id="swf:E3E12_04505"/>
<dbReference type="GO" id="GO:0016787">
    <property type="term" value="F:hydrolase activity"/>
    <property type="evidence" value="ECO:0007669"/>
    <property type="project" value="UniProtKB-KW"/>
</dbReference>
<proteinExistence type="inferred from homology"/>